<keyword evidence="6" id="KW-1185">Reference proteome</keyword>
<name>A0ABR6ZN71_9BURK</name>
<dbReference type="EC" id="2.7.7.65" evidence="1"/>
<feature type="transmembrane region" description="Helical" evidence="3">
    <location>
        <begin position="736"/>
        <end position="756"/>
    </location>
</feature>
<dbReference type="InterPro" id="IPR011123">
    <property type="entry name" value="Y_Y_Y"/>
</dbReference>
<dbReference type="InterPro" id="IPR043128">
    <property type="entry name" value="Rev_trsase/Diguanyl_cyclase"/>
</dbReference>
<proteinExistence type="predicted"/>
<evidence type="ECO:0000256" key="3">
    <source>
        <dbReference type="SAM" id="Phobius"/>
    </source>
</evidence>
<dbReference type="Proteomes" id="UP000650424">
    <property type="component" value="Unassembled WGS sequence"/>
</dbReference>
<keyword evidence="3" id="KW-1133">Transmembrane helix</keyword>
<dbReference type="Gene3D" id="2.130.10.10">
    <property type="entry name" value="YVTN repeat-like/Quinoprotein amine dehydrogenase"/>
    <property type="match status" value="3"/>
</dbReference>
<dbReference type="InterPro" id="IPR011110">
    <property type="entry name" value="Reg_prop"/>
</dbReference>
<reference evidence="5 6" key="1">
    <citation type="submission" date="2020-08" db="EMBL/GenBank/DDBJ databases">
        <title>Novel species isolated from subtropical streams in China.</title>
        <authorList>
            <person name="Lu H."/>
        </authorList>
    </citation>
    <scope>NUCLEOTIDE SEQUENCE [LARGE SCALE GENOMIC DNA]</scope>
    <source>
        <strain evidence="5 6">CY18W</strain>
    </source>
</reference>
<dbReference type="CDD" id="cd01949">
    <property type="entry name" value="GGDEF"/>
    <property type="match status" value="1"/>
</dbReference>
<evidence type="ECO:0000256" key="2">
    <source>
        <dbReference type="ARBA" id="ARBA00034247"/>
    </source>
</evidence>
<dbReference type="InterPro" id="IPR013783">
    <property type="entry name" value="Ig-like_fold"/>
</dbReference>
<dbReference type="InterPro" id="IPR000160">
    <property type="entry name" value="GGDEF_dom"/>
</dbReference>
<dbReference type="Gene3D" id="3.30.70.270">
    <property type="match status" value="1"/>
</dbReference>
<dbReference type="InterPro" id="IPR011045">
    <property type="entry name" value="N2O_reductase_N"/>
</dbReference>
<comment type="catalytic activity">
    <reaction evidence="2">
        <text>2 GTP = 3',3'-c-di-GMP + 2 diphosphate</text>
        <dbReference type="Rhea" id="RHEA:24898"/>
        <dbReference type="ChEBI" id="CHEBI:33019"/>
        <dbReference type="ChEBI" id="CHEBI:37565"/>
        <dbReference type="ChEBI" id="CHEBI:58805"/>
        <dbReference type="EC" id="2.7.7.65"/>
    </reaction>
</comment>
<evidence type="ECO:0000259" key="4">
    <source>
        <dbReference type="PROSITE" id="PS50887"/>
    </source>
</evidence>
<keyword evidence="3" id="KW-0812">Transmembrane</keyword>
<dbReference type="PANTHER" id="PTHR45138">
    <property type="entry name" value="REGULATORY COMPONENTS OF SENSORY TRANSDUCTION SYSTEM"/>
    <property type="match status" value="1"/>
</dbReference>
<sequence length="954" mass="107819">MTLMLVMWAAPARSQQMPLRYFTQQDGLSNLSVSAMANDRDGYIWIGTENGLFRYNGTEFRRYSREDGLPEPFIAALHVDAQNRLWVANNNTLYLRKGERFESVFNDGKKVPISAGQKLSSSPDGRLFFVSQQSLYALTMSDGQPQLTVLFPSQQNLAQTVPDALFGLHLDKNGDFWLGCGQSICEYSGTKVRVWDVSQGVPDDRWHSFYRDSSGQLWARGEQHIAVLPANDTRFKDRTPPGDILHKKGLVIWISADAEGRVLTNADQSLIRWNKDRWESFDKQNGLKIAGGLTGLLFDKDGGMWLGSRGLGLIKWLGSGNWESWTMAQGMPDDVALSLVRDRAGVLHVGTRSGPAQLGPDQRHFSTNTDGLGKIDHQWSGMVVDNSGTVWGGTYSGQLMRFDAKTRIYTQVATLPQIYRMLSDSKGNIWVTTANGLFVIDTSISKINVMRPAGLDSLKIPETEIFRDLCQSPNGNIWVLSRRQLLRFNGKSWNNFQVKFNGEPPNMAALSCAGDNGLWLGTVQAGLIRAGVKDGVLQLQQQESPVLKNKLIFSLLEDNRGWLWVGTDAGIAVWNKKQWRLFNQSNGFVWNETNGRSFYEDPDGAMWVATSNGISHILKPERLFKEHELNSLIESIHRGGESFFADRPMDLAWSPQPLEFVLVSLNFRNRGALEFHYRLAGLEKSWSTSTTPRVRYTALEPGNYRFEYFVSNSDAQQSSAIKYLELVIQPPWWRTVWFYILVGAVCLILVFVIHTYRLRKLTELQAQTEAIVKERTRELELSREELKIRALRDGLTSAWNRSAMLEILEMELVKAARQKTFLLLVLLDLDHFKRINDTYGHPAGDAVLVEVVRRLNATVRQYDAVGRYGGEEFLIIIPGLDLIHGKSLVERLLQSIREQNIVIGEQQSISVTSSFGVIAFDPYKPMTSAELISHADQALYRSKQQGRDRVEYVV</sequence>
<dbReference type="EMBL" id="JACOGF010000003">
    <property type="protein sequence ID" value="MBC3917307.1"/>
    <property type="molecule type" value="Genomic_DNA"/>
</dbReference>
<dbReference type="SUPFAM" id="SSF63829">
    <property type="entry name" value="Calcium-dependent phosphotriesterase"/>
    <property type="match status" value="2"/>
</dbReference>
<dbReference type="SMART" id="SM00267">
    <property type="entry name" value="GGDEF"/>
    <property type="match status" value="1"/>
</dbReference>
<dbReference type="SUPFAM" id="SSF50974">
    <property type="entry name" value="Nitrous oxide reductase, N-terminal domain"/>
    <property type="match status" value="1"/>
</dbReference>
<evidence type="ECO:0000256" key="1">
    <source>
        <dbReference type="ARBA" id="ARBA00012528"/>
    </source>
</evidence>
<dbReference type="Pfam" id="PF07495">
    <property type="entry name" value="Y_Y_Y"/>
    <property type="match status" value="1"/>
</dbReference>
<dbReference type="InterPro" id="IPR050469">
    <property type="entry name" value="Diguanylate_Cyclase"/>
</dbReference>
<evidence type="ECO:0000313" key="6">
    <source>
        <dbReference type="Proteomes" id="UP000650424"/>
    </source>
</evidence>
<dbReference type="InterPro" id="IPR015943">
    <property type="entry name" value="WD40/YVTN_repeat-like_dom_sf"/>
</dbReference>
<dbReference type="InterPro" id="IPR029787">
    <property type="entry name" value="Nucleotide_cyclase"/>
</dbReference>
<organism evidence="5 6">
    <name type="scientific">Undibacterium hunanense</name>
    <dbReference type="NCBI Taxonomy" id="2762292"/>
    <lineage>
        <taxon>Bacteria</taxon>
        <taxon>Pseudomonadati</taxon>
        <taxon>Pseudomonadota</taxon>
        <taxon>Betaproteobacteria</taxon>
        <taxon>Burkholderiales</taxon>
        <taxon>Oxalobacteraceae</taxon>
        <taxon>Undibacterium</taxon>
    </lineage>
</organism>
<dbReference type="NCBIfam" id="TIGR00254">
    <property type="entry name" value="GGDEF"/>
    <property type="match status" value="1"/>
</dbReference>
<keyword evidence="3" id="KW-0472">Membrane</keyword>
<dbReference type="Pfam" id="PF07494">
    <property type="entry name" value="Reg_prop"/>
    <property type="match status" value="2"/>
</dbReference>
<evidence type="ECO:0000313" key="5">
    <source>
        <dbReference type="EMBL" id="MBC3917307.1"/>
    </source>
</evidence>
<feature type="domain" description="GGDEF" evidence="4">
    <location>
        <begin position="820"/>
        <end position="954"/>
    </location>
</feature>
<dbReference type="Pfam" id="PF00990">
    <property type="entry name" value="GGDEF"/>
    <property type="match status" value="1"/>
</dbReference>
<dbReference type="SUPFAM" id="SSF55073">
    <property type="entry name" value="Nucleotide cyclase"/>
    <property type="match status" value="1"/>
</dbReference>
<dbReference type="RefSeq" id="WP_186946536.1">
    <property type="nucleotide sequence ID" value="NZ_JACOGF010000003.1"/>
</dbReference>
<gene>
    <name evidence="5" type="ORF">H8L32_07460</name>
</gene>
<dbReference type="Gene3D" id="2.60.40.10">
    <property type="entry name" value="Immunoglobulins"/>
    <property type="match status" value="1"/>
</dbReference>
<dbReference type="PANTHER" id="PTHR45138:SF9">
    <property type="entry name" value="DIGUANYLATE CYCLASE DGCM-RELATED"/>
    <property type="match status" value="1"/>
</dbReference>
<dbReference type="PROSITE" id="PS50887">
    <property type="entry name" value="GGDEF"/>
    <property type="match status" value="1"/>
</dbReference>
<accession>A0ABR6ZN71</accession>
<protein>
    <recommendedName>
        <fullName evidence="1">diguanylate cyclase</fullName>
        <ecNumber evidence="1">2.7.7.65</ecNumber>
    </recommendedName>
</protein>
<comment type="caution">
    <text evidence="5">The sequence shown here is derived from an EMBL/GenBank/DDBJ whole genome shotgun (WGS) entry which is preliminary data.</text>
</comment>